<keyword evidence="8" id="KW-1185">Reference proteome</keyword>
<evidence type="ECO:0000256" key="4">
    <source>
        <dbReference type="ARBA" id="ARBA00022490"/>
    </source>
</evidence>
<dbReference type="GO" id="GO:0005737">
    <property type="term" value="C:cytoplasm"/>
    <property type="evidence" value="ECO:0007669"/>
    <property type="project" value="UniProtKB-UniRule"/>
</dbReference>
<dbReference type="PANTHER" id="PTHR38103:SF1">
    <property type="entry name" value="RECOMBINATION-ASSOCIATED PROTEIN RDGC"/>
    <property type="match status" value="1"/>
</dbReference>
<dbReference type="GO" id="GO:0000018">
    <property type="term" value="P:regulation of DNA recombination"/>
    <property type="evidence" value="ECO:0007669"/>
    <property type="project" value="TreeGrafter"/>
</dbReference>
<dbReference type="KEGG" id="cbw:RR42_m1395"/>
<gene>
    <name evidence="6" type="primary">rdgC</name>
    <name evidence="7" type="ORF">RR42_m1395</name>
</gene>
<dbReference type="OrthoDB" id="5290530at2"/>
<comment type="subcellular location">
    <subcellularLocation>
        <location evidence="1 6">Cytoplasm</location>
        <location evidence="1 6">Nucleoid</location>
    </subcellularLocation>
</comment>
<comment type="similarity">
    <text evidence="2 6">Belongs to the RdgC family.</text>
</comment>
<dbReference type="STRING" id="68895.RR42_m1395"/>
<dbReference type="AlphaFoldDB" id="A0A0C4Y196"/>
<evidence type="ECO:0000256" key="5">
    <source>
        <dbReference type="ARBA" id="ARBA00023172"/>
    </source>
</evidence>
<dbReference type="RefSeq" id="WP_043345085.1">
    <property type="nucleotide sequence ID" value="NZ_CP010536.1"/>
</dbReference>
<evidence type="ECO:0000256" key="2">
    <source>
        <dbReference type="ARBA" id="ARBA00008657"/>
    </source>
</evidence>
<dbReference type="Pfam" id="PF04381">
    <property type="entry name" value="RdgC"/>
    <property type="match status" value="1"/>
</dbReference>
<dbReference type="HAMAP" id="MF_00194">
    <property type="entry name" value="RdgC"/>
    <property type="match status" value="1"/>
</dbReference>
<name>A0A0C4Y196_9BURK</name>
<keyword evidence="5 6" id="KW-0233">DNA recombination</keyword>
<evidence type="ECO:0000256" key="3">
    <source>
        <dbReference type="ARBA" id="ARBA00022296"/>
    </source>
</evidence>
<dbReference type="GO" id="GO:0006310">
    <property type="term" value="P:DNA recombination"/>
    <property type="evidence" value="ECO:0007669"/>
    <property type="project" value="UniProtKB-UniRule"/>
</dbReference>
<accession>A0A0C4Y196</accession>
<dbReference type="Proteomes" id="UP000031843">
    <property type="component" value="Chromosome main"/>
</dbReference>
<dbReference type="InterPro" id="IPR007476">
    <property type="entry name" value="RdgC"/>
</dbReference>
<evidence type="ECO:0000313" key="7">
    <source>
        <dbReference type="EMBL" id="AJG18797.1"/>
    </source>
</evidence>
<organism evidence="7 8">
    <name type="scientific">Cupriavidus basilensis</name>
    <dbReference type="NCBI Taxonomy" id="68895"/>
    <lineage>
        <taxon>Bacteria</taxon>
        <taxon>Pseudomonadati</taxon>
        <taxon>Pseudomonadota</taxon>
        <taxon>Betaproteobacteria</taxon>
        <taxon>Burkholderiales</taxon>
        <taxon>Burkholderiaceae</taxon>
        <taxon>Cupriavidus</taxon>
    </lineage>
</organism>
<protein>
    <recommendedName>
        <fullName evidence="3 6">Recombination-associated protein RdgC</fullName>
    </recommendedName>
</protein>
<comment type="function">
    <text evidence="6">May be involved in recombination.</text>
</comment>
<proteinExistence type="inferred from homology"/>
<evidence type="ECO:0000313" key="8">
    <source>
        <dbReference type="Proteomes" id="UP000031843"/>
    </source>
</evidence>
<dbReference type="NCBIfam" id="NF001464">
    <property type="entry name" value="PRK00321.1-5"/>
    <property type="match status" value="1"/>
</dbReference>
<dbReference type="PANTHER" id="PTHR38103">
    <property type="entry name" value="RECOMBINATION-ASSOCIATED PROTEIN RDGC"/>
    <property type="match status" value="1"/>
</dbReference>
<keyword evidence="4 6" id="KW-0963">Cytoplasm</keyword>
<dbReference type="NCBIfam" id="NF001463">
    <property type="entry name" value="PRK00321.1-4"/>
    <property type="match status" value="1"/>
</dbReference>
<dbReference type="EMBL" id="CP010536">
    <property type="protein sequence ID" value="AJG18797.1"/>
    <property type="molecule type" value="Genomic_DNA"/>
</dbReference>
<dbReference type="GO" id="GO:0043590">
    <property type="term" value="C:bacterial nucleoid"/>
    <property type="evidence" value="ECO:0007669"/>
    <property type="project" value="TreeGrafter"/>
</dbReference>
<evidence type="ECO:0000256" key="6">
    <source>
        <dbReference type="HAMAP-Rule" id="MF_00194"/>
    </source>
</evidence>
<evidence type="ECO:0000256" key="1">
    <source>
        <dbReference type="ARBA" id="ARBA00004453"/>
    </source>
</evidence>
<sequence length="312" mass="33881">MWFRNLTVHRLSSFAFGPSQLAEALAKHAFATAGGLEMQAQGWISPRDNGELVHAVNGQMLIALCIEKKLLPASVVKEVVKARSAELESQQGFKPGRKQMRELKEYVTEELLPQAFRVRSVTRVWIDAASGWLVIDAGAGAKADAVRGMLFKSIDPLPLVNLHVNHSPVAAMTDWLATDEVPNSFTIDQDVELQSSSESKATVRYARHPVDADDMSRHIAAGKRCTRLAMTWSDRVSFILTDDLTIKRVAPLDVLKEAKDATGDADDAFDGDFLLMASELALLLGDLVGALGGERVEAATGQATEATSEALL</sequence>
<dbReference type="GO" id="GO:0003690">
    <property type="term" value="F:double-stranded DNA binding"/>
    <property type="evidence" value="ECO:0007669"/>
    <property type="project" value="TreeGrafter"/>
</dbReference>
<reference evidence="7 8" key="1">
    <citation type="journal article" date="2015" name="Genome Announc.">
        <title>Complete Genome Sequence of Cupriavidus basilensis 4G11, Isolated from the Oak Ridge Field Research Center Site.</title>
        <authorList>
            <person name="Ray J."/>
            <person name="Waters R.J."/>
            <person name="Skerker J.M."/>
            <person name="Kuehl J.V."/>
            <person name="Price M.N."/>
            <person name="Huang J."/>
            <person name="Chakraborty R."/>
            <person name="Arkin A.P."/>
            <person name="Deutschbauer A."/>
        </authorList>
    </citation>
    <scope>NUCLEOTIDE SEQUENCE [LARGE SCALE GENOMIC DNA]</scope>
    <source>
        <strain evidence="7">4G11</strain>
    </source>
</reference>